<dbReference type="SMART" id="SM00267">
    <property type="entry name" value="GGDEF"/>
    <property type="match status" value="1"/>
</dbReference>
<dbReference type="NCBIfam" id="TIGR00254">
    <property type="entry name" value="GGDEF"/>
    <property type="match status" value="1"/>
</dbReference>
<evidence type="ECO:0000313" key="3">
    <source>
        <dbReference type="EMBL" id="UYO40249.1"/>
    </source>
</evidence>
<dbReference type="InterPro" id="IPR043128">
    <property type="entry name" value="Rev_trsase/Diguanyl_cyclase"/>
</dbReference>
<dbReference type="Pfam" id="PF00990">
    <property type="entry name" value="GGDEF"/>
    <property type="match status" value="1"/>
</dbReference>
<dbReference type="RefSeq" id="WP_264075334.1">
    <property type="nucleotide sequence ID" value="NZ_CP076676.1"/>
</dbReference>
<name>A0AAX3E0J6_RHOPL</name>
<dbReference type="EMBL" id="CP076676">
    <property type="protein sequence ID" value="UYO40249.1"/>
    <property type="molecule type" value="Genomic_DNA"/>
</dbReference>
<dbReference type="Pfam" id="PF00563">
    <property type="entry name" value="EAL"/>
    <property type="match status" value="1"/>
</dbReference>
<dbReference type="Gene3D" id="3.30.70.270">
    <property type="match status" value="1"/>
</dbReference>
<dbReference type="Proteomes" id="UP001163166">
    <property type="component" value="Chromosome"/>
</dbReference>
<dbReference type="InterPro" id="IPR000160">
    <property type="entry name" value="GGDEF_dom"/>
</dbReference>
<dbReference type="Gene3D" id="3.20.20.450">
    <property type="entry name" value="EAL domain"/>
    <property type="match status" value="1"/>
</dbReference>
<dbReference type="InterPro" id="IPR035919">
    <property type="entry name" value="EAL_sf"/>
</dbReference>
<dbReference type="PANTHER" id="PTHR33121">
    <property type="entry name" value="CYCLIC DI-GMP PHOSPHODIESTERASE PDEF"/>
    <property type="match status" value="1"/>
</dbReference>
<dbReference type="SMART" id="SM00052">
    <property type="entry name" value="EAL"/>
    <property type="match status" value="1"/>
</dbReference>
<dbReference type="CDD" id="cd01949">
    <property type="entry name" value="GGDEF"/>
    <property type="match status" value="1"/>
</dbReference>
<dbReference type="InterPro" id="IPR001633">
    <property type="entry name" value="EAL_dom"/>
</dbReference>
<dbReference type="InterPro" id="IPR029787">
    <property type="entry name" value="Nucleotide_cyclase"/>
</dbReference>
<feature type="domain" description="GGDEF" evidence="2">
    <location>
        <begin position="179"/>
        <end position="312"/>
    </location>
</feature>
<evidence type="ECO:0000313" key="4">
    <source>
        <dbReference type="Proteomes" id="UP001163166"/>
    </source>
</evidence>
<evidence type="ECO:0000259" key="2">
    <source>
        <dbReference type="PROSITE" id="PS50887"/>
    </source>
</evidence>
<reference evidence="3" key="1">
    <citation type="journal article" date="2022" name="Biol. Control">
        <title>In silico genomic analysis of Rhodopseudomonas palustris strains revealed potential biocontrol agents and crop yield enhancers.</title>
        <authorList>
            <person name="Surachat K."/>
            <person name="Kantachote D."/>
            <person name="Deachamag P."/>
            <person name="Wonglapsuwan M."/>
        </authorList>
    </citation>
    <scope>NUCLEOTIDE SEQUENCE</scope>
    <source>
        <strain evidence="3">TLS06</strain>
    </source>
</reference>
<dbReference type="CDD" id="cd01948">
    <property type="entry name" value="EAL"/>
    <property type="match status" value="1"/>
</dbReference>
<feature type="domain" description="EAL" evidence="1">
    <location>
        <begin position="323"/>
        <end position="572"/>
    </location>
</feature>
<evidence type="ECO:0000259" key="1">
    <source>
        <dbReference type="PROSITE" id="PS50883"/>
    </source>
</evidence>
<proteinExistence type="predicted"/>
<dbReference type="SUPFAM" id="SSF55073">
    <property type="entry name" value="Nucleotide cyclase"/>
    <property type="match status" value="1"/>
</dbReference>
<accession>A0AAX3E0J6</accession>
<organism evidence="3 4">
    <name type="scientific">Rhodopseudomonas palustris</name>
    <dbReference type="NCBI Taxonomy" id="1076"/>
    <lineage>
        <taxon>Bacteria</taxon>
        <taxon>Pseudomonadati</taxon>
        <taxon>Pseudomonadota</taxon>
        <taxon>Alphaproteobacteria</taxon>
        <taxon>Hyphomicrobiales</taxon>
        <taxon>Nitrobacteraceae</taxon>
        <taxon>Rhodopseudomonas</taxon>
    </lineage>
</organism>
<dbReference type="SUPFAM" id="SSF141868">
    <property type="entry name" value="EAL domain-like"/>
    <property type="match status" value="1"/>
</dbReference>
<dbReference type="GO" id="GO:0071111">
    <property type="term" value="F:cyclic-guanylate-specific phosphodiesterase activity"/>
    <property type="evidence" value="ECO:0007669"/>
    <property type="project" value="InterPro"/>
</dbReference>
<dbReference type="AlphaFoldDB" id="A0AAX3E0J6"/>
<dbReference type="PROSITE" id="PS50887">
    <property type="entry name" value="GGDEF"/>
    <property type="match status" value="1"/>
</dbReference>
<dbReference type="InterPro" id="IPR050706">
    <property type="entry name" value="Cyclic-di-GMP_PDE-like"/>
</dbReference>
<dbReference type="PANTHER" id="PTHR33121:SF79">
    <property type="entry name" value="CYCLIC DI-GMP PHOSPHODIESTERASE PDED-RELATED"/>
    <property type="match status" value="1"/>
</dbReference>
<protein>
    <submittedName>
        <fullName evidence="3">Bifunctional diguanylate cyclase/phosphodiesterase</fullName>
    </submittedName>
</protein>
<gene>
    <name evidence="3" type="ORF">KQX62_02735</name>
</gene>
<dbReference type="PROSITE" id="PS50883">
    <property type="entry name" value="EAL"/>
    <property type="match status" value="1"/>
</dbReference>
<sequence length="580" mass="62830">MSSAAPAPRSPTAQTATASDPLLLSLLGQAAFVWDLGSDVLSWTGRVGELFQDIPAEMLASGASFAAMLEPSRAIRSEALLNGAAAVGPGCVPYRIEYGIRASTSAPVSWIEETGVWFAGPDGRPARVEGIVRINNERHARDEQLLKLSQHDPLTGELNRTHLIAALAEAIEEASRFRTNLSFMLVGLDHLARVNDSFGFDVADEVISTIAGRIRSRLRAGDQLGRFSGNKFGLVLKNCTVDDAHIAAERFLAAVRDEIVPTRSGPVSITASIGAVSAPRHARTADEAINRAQEALAAAKHRRAGSFAMWRPNVERDTQRRVNIRVTDEIVTALNERRIVLAYEPVVDAASRVPAFHECLVRMRTDDGQVLLAPDIVPVAERLGLIRLVDHRVLELVVAELALAPGVALSLNISPDTTIDADWWAGIESLMLAHPGIAERMIVEITETVAIPDLDEVRGFVNRLKTLGAKIAIDDFGAGYTSFRNLRALGVDIVKIDGAFVQNIARSADDRAFVQTLIDLARRLGIKTVAEWVQDEESAQLLRDWGCDYIQGRLIGLASQQRPWPIVAEAAAGLAGKAVY</sequence>